<keyword evidence="3" id="KW-0677">Repeat</keyword>
<dbReference type="GO" id="GO:0030126">
    <property type="term" value="C:COPI vesicle coat"/>
    <property type="evidence" value="ECO:0000318"/>
    <property type="project" value="GO_Central"/>
</dbReference>
<gene>
    <name evidence="8" type="ORF">LSAT_V11C100021630</name>
</gene>
<dbReference type="OrthoDB" id="2150324at2759"/>
<evidence type="ECO:0000256" key="6">
    <source>
        <dbReference type="ARBA" id="ARBA00032920"/>
    </source>
</evidence>
<dbReference type="EMBL" id="NBSK02000001">
    <property type="protein sequence ID" value="KAJ0228599.1"/>
    <property type="molecule type" value="Genomic_DNA"/>
</dbReference>
<evidence type="ECO:0000256" key="5">
    <source>
        <dbReference type="ARBA" id="ARBA00025536"/>
    </source>
</evidence>
<comment type="subcellular location">
    <subcellularLocation>
        <location evidence="1">Cytoplasmic vesicle membrane</location>
    </subcellularLocation>
</comment>
<accession>A0A9R1WRV1</accession>
<keyword evidence="9" id="KW-1185">Reference proteome</keyword>
<dbReference type="PROSITE" id="PS50082">
    <property type="entry name" value="WD_REPEATS_2"/>
    <property type="match status" value="4"/>
</dbReference>
<dbReference type="SUPFAM" id="SSF50978">
    <property type="entry name" value="WD40 repeat-like"/>
    <property type="match status" value="1"/>
</dbReference>
<dbReference type="Proteomes" id="UP000235145">
    <property type="component" value="Unassembled WGS sequence"/>
</dbReference>
<dbReference type="InterPro" id="IPR015943">
    <property type="entry name" value="WD40/YVTN_repeat-like_dom_sf"/>
</dbReference>
<dbReference type="GO" id="GO:0006886">
    <property type="term" value="P:intracellular protein transport"/>
    <property type="evidence" value="ECO:0000318"/>
    <property type="project" value="GO_Central"/>
</dbReference>
<dbReference type="FunFam" id="2.130.10.10:FF:000016">
    <property type="entry name" value="Coatomer alpha subunit, putative"/>
    <property type="match status" value="1"/>
</dbReference>
<dbReference type="GO" id="GO:0006890">
    <property type="term" value="P:retrograde vesicle-mediated transport, Golgi to endoplasmic reticulum"/>
    <property type="evidence" value="ECO:0000318"/>
    <property type="project" value="GO_Central"/>
</dbReference>
<feature type="repeat" description="WD" evidence="7">
    <location>
        <begin position="181"/>
        <end position="224"/>
    </location>
</feature>
<keyword evidence="2 7" id="KW-0853">WD repeat</keyword>
<dbReference type="Pfam" id="PF00400">
    <property type="entry name" value="WD40"/>
    <property type="match status" value="5"/>
</dbReference>
<dbReference type="PROSITE" id="PS00678">
    <property type="entry name" value="WD_REPEATS_1"/>
    <property type="match status" value="1"/>
</dbReference>
<dbReference type="GO" id="GO:0006891">
    <property type="term" value="P:intra-Golgi vesicle-mediated transport"/>
    <property type="evidence" value="ECO:0000318"/>
    <property type="project" value="GO_Central"/>
</dbReference>
<dbReference type="PANTHER" id="PTHR19876:SF76">
    <property type="entry name" value="WD40_YVTN REPEAT-LIKE-CONTAINING DOMAIN-CONTAINING PROTEIN-RELATED"/>
    <property type="match status" value="1"/>
</dbReference>
<evidence type="ECO:0000256" key="7">
    <source>
        <dbReference type="PROSITE-ProRule" id="PRU00221"/>
    </source>
</evidence>
<organism evidence="8 9">
    <name type="scientific">Lactuca sativa</name>
    <name type="common">Garden lettuce</name>
    <dbReference type="NCBI Taxonomy" id="4236"/>
    <lineage>
        <taxon>Eukaryota</taxon>
        <taxon>Viridiplantae</taxon>
        <taxon>Streptophyta</taxon>
        <taxon>Embryophyta</taxon>
        <taxon>Tracheophyta</taxon>
        <taxon>Spermatophyta</taxon>
        <taxon>Magnoliopsida</taxon>
        <taxon>eudicotyledons</taxon>
        <taxon>Gunneridae</taxon>
        <taxon>Pentapetalae</taxon>
        <taxon>asterids</taxon>
        <taxon>campanulids</taxon>
        <taxon>Asterales</taxon>
        <taxon>Asteraceae</taxon>
        <taxon>Cichorioideae</taxon>
        <taxon>Cichorieae</taxon>
        <taxon>Lactucinae</taxon>
        <taxon>Lactuca</taxon>
    </lineage>
</organism>
<feature type="repeat" description="WD" evidence="7">
    <location>
        <begin position="225"/>
        <end position="267"/>
    </location>
</feature>
<dbReference type="InterPro" id="IPR036322">
    <property type="entry name" value="WD40_repeat_dom_sf"/>
</dbReference>
<dbReference type="InterPro" id="IPR020472">
    <property type="entry name" value="WD40_PAC1"/>
</dbReference>
<protein>
    <recommendedName>
        <fullName evidence="6">Beta'-coat protein</fullName>
    </recommendedName>
</protein>
<dbReference type="PANTHER" id="PTHR19876">
    <property type="entry name" value="COATOMER"/>
    <property type="match status" value="1"/>
</dbReference>
<feature type="repeat" description="WD" evidence="7">
    <location>
        <begin position="95"/>
        <end position="127"/>
    </location>
</feature>
<dbReference type="PRINTS" id="PR00320">
    <property type="entry name" value="GPROTEINBRPT"/>
</dbReference>
<comment type="caution">
    <text evidence="8">The sequence shown here is derived from an EMBL/GenBank/DDBJ whole genome shotgun (WGS) entry which is preliminary data.</text>
</comment>
<evidence type="ECO:0000256" key="2">
    <source>
        <dbReference type="ARBA" id="ARBA00022574"/>
    </source>
</evidence>
<dbReference type="GO" id="GO:0006888">
    <property type="term" value="P:endoplasmic reticulum to Golgi vesicle-mediated transport"/>
    <property type="evidence" value="ECO:0000318"/>
    <property type="project" value="GO_Central"/>
</dbReference>
<dbReference type="InterPro" id="IPR019775">
    <property type="entry name" value="WD40_repeat_CS"/>
</dbReference>
<keyword evidence="4" id="KW-0968">Cytoplasmic vesicle</keyword>
<dbReference type="AlphaFoldDB" id="A0A9R1WRV1"/>
<dbReference type="SMART" id="SM00320">
    <property type="entry name" value="WD40"/>
    <property type="match status" value="6"/>
</dbReference>
<evidence type="ECO:0000256" key="1">
    <source>
        <dbReference type="ARBA" id="ARBA00004156"/>
    </source>
</evidence>
<comment type="function">
    <text evidence="5">The coatomer is a cytosolic protein complex that binds to dilysine motifs and reversibly associates with Golgi non-clathrin-coated vesicles, which further mediate biosynthetic protein transport from the ER, via the Golgi up to the trans Golgi network. Coatomer complex is required for budding from Golgi membranes, and is essential for the retrograde Golgi-to-ER transport of dilysine-tagged proteins.</text>
</comment>
<sequence>MSSAIEIKKIFIQKSERVKSIDLHPTEPWVLLGLYSGNVSIWNSHSQVTEKTFETGKSPVRTAKFIAHKEWIVVGSDDGFLRVYNYNNMESVVELKAHTDFIRSMVVHPSLPYILSASDDKLIKLWDWENGWECTKTFQGHEHYVMQVAFSPRDANVFASASLDCTIKMWNLGSSSSHLSIVGHSKGLNCVEFFETDEKLHFVTGSDDYTVKVWDYDTEVCIQTLEGHTNNITSILHVNLDFNLIITGSEDKTIHAWNATTYKLDQVFTSELGRVWTIGFIKDSSQVILGCDEGILVGHVIRACS</sequence>
<reference evidence="8 9" key="1">
    <citation type="journal article" date="2017" name="Nat. Commun.">
        <title>Genome assembly with in vitro proximity ligation data and whole-genome triplication in lettuce.</title>
        <authorList>
            <person name="Reyes-Chin-Wo S."/>
            <person name="Wang Z."/>
            <person name="Yang X."/>
            <person name="Kozik A."/>
            <person name="Arikit S."/>
            <person name="Song C."/>
            <person name="Xia L."/>
            <person name="Froenicke L."/>
            <person name="Lavelle D.O."/>
            <person name="Truco M.J."/>
            <person name="Xia R."/>
            <person name="Zhu S."/>
            <person name="Xu C."/>
            <person name="Xu H."/>
            <person name="Xu X."/>
            <person name="Cox K."/>
            <person name="Korf I."/>
            <person name="Meyers B.C."/>
            <person name="Michelmore R.W."/>
        </authorList>
    </citation>
    <scope>NUCLEOTIDE SEQUENCE [LARGE SCALE GENOMIC DNA]</scope>
    <source>
        <strain evidence="9">cv. Salinas</strain>
        <tissue evidence="8">Seedlings</tissue>
    </source>
</reference>
<dbReference type="PROSITE" id="PS50294">
    <property type="entry name" value="WD_REPEATS_REGION"/>
    <property type="match status" value="3"/>
</dbReference>
<proteinExistence type="predicted"/>
<evidence type="ECO:0000256" key="3">
    <source>
        <dbReference type="ARBA" id="ARBA00022737"/>
    </source>
</evidence>
<dbReference type="CDD" id="cd00200">
    <property type="entry name" value="WD40"/>
    <property type="match status" value="1"/>
</dbReference>
<evidence type="ECO:0000313" key="8">
    <source>
        <dbReference type="EMBL" id="KAJ0228599.1"/>
    </source>
</evidence>
<evidence type="ECO:0000313" key="9">
    <source>
        <dbReference type="Proteomes" id="UP000235145"/>
    </source>
</evidence>
<feature type="repeat" description="WD" evidence="7">
    <location>
        <begin position="138"/>
        <end position="180"/>
    </location>
</feature>
<evidence type="ECO:0000256" key="4">
    <source>
        <dbReference type="ARBA" id="ARBA00023329"/>
    </source>
</evidence>
<dbReference type="Gene3D" id="2.130.10.10">
    <property type="entry name" value="YVTN repeat-like/Quinoprotein amine dehydrogenase"/>
    <property type="match status" value="1"/>
</dbReference>
<dbReference type="InterPro" id="IPR050844">
    <property type="entry name" value="Coatomer_complex_subunit"/>
</dbReference>
<dbReference type="InterPro" id="IPR001680">
    <property type="entry name" value="WD40_rpt"/>
</dbReference>
<name>A0A9R1WRV1_LACSA</name>